<protein>
    <recommendedName>
        <fullName evidence="5">Low-complexity protein</fullName>
    </recommendedName>
</protein>
<evidence type="ECO:0000313" key="4">
    <source>
        <dbReference type="Proteomes" id="UP000603141"/>
    </source>
</evidence>
<evidence type="ECO:0000256" key="1">
    <source>
        <dbReference type="SAM" id="MobiDB-lite"/>
    </source>
</evidence>
<gene>
    <name evidence="3" type="ORF">JIN85_14180</name>
</gene>
<dbReference type="EMBL" id="JAENIJ010000023">
    <property type="protein sequence ID" value="MBK1883568.1"/>
    <property type="molecule type" value="Genomic_DNA"/>
</dbReference>
<dbReference type="Proteomes" id="UP000603141">
    <property type="component" value="Unassembled WGS sequence"/>
</dbReference>
<keyword evidence="2" id="KW-0732">Signal</keyword>
<evidence type="ECO:0000313" key="3">
    <source>
        <dbReference type="EMBL" id="MBK1883568.1"/>
    </source>
</evidence>
<dbReference type="AlphaFoldDB" id="A0A934VX83"/>
<accession>A0A934VX83</accession>
<keyword evidence="4" id="KW-1185">Reference proteome</keyword>
<comment type="caution">
    <text evidence="3">The sequence shown here is derived from an EMBL/GenBank/DDBJ whole genome shotgun (WGS) entry which is preliminary data.</text>
</comment>
<sequence>MKLNQSLMAAAVAGIVAAGTATAQPQSTGAHKEIASKDGCKSKEGCDSKEKKKETEKESCSTKEGCSTKEKKGQSIL</sequence>
<feature type="compositionally biased region" description="Basic and acidic residues" evidence="1">
    <location>
        <begin position="30"/>
        <end position="77"/>
    </location>
</feature>
<evidence type="ECO:0008006" key="5">
    <source>
        <dbReference type="Google" id="ProtNLM"/>
    </source>
</evidence>
<evidence type="ECO:0000256" key="2">
    <source>
        <dbReference type="SAM" id="SignalP"/>
    </source>
</evidence>
<feature type="region of interest" description="Disordered" evidence="1">
    <location>
        <begin position="21"/>
        <end position="77"/>
    </location>
</feature>
<organism evidence="3 4">
    <name type="scientific">Luteolibacter pohnpeiensis</name>
    <dbReference type="NCBI Taxonomy" id="454153"/>
    <lineage>
        <taxon>Bacteria</taxon>
        <taxon>Pseudomonadati</taxon>
        <taxon>Verrucomicrobiota</taxon>
        <taxon>Verrucomicrobiia</taxon>
        <taxon>Verrucomicrobiales</taxon>
        <taxon>Verrucomicrobiaceae</taxon>
        <taxon>Luteolibacter</taxon>
    </lineage>
</organism>
<name>A0A934VX83_9BACT</name>
<reference evidence="3" key="1">
    <citation type="submission" date="2021-01" db="EMBL/GenBank/DDBJ databases">
        <title>Modified the classification status of verrucomicrobia.</title>
        <authorList>
            <person name="Feng X."/>
        </authorList>
    </citation>
    <scope>NUCLEOTIDE SEQUENCE</scope>
    <source>
        <strain evidence="3">KCTC 22041</strain>
    </source>
</reference>
<proteinExistence type="predicted"/>
<feature type="signal peptide" evidence="2">
    <location>
        <begin position="1"/>
        <end position="23"/>
    </location>
</feature>
<dbReference type="RefSeq" id="WP_200271840.1">
    <property type="nucleotide sequence ID" value="NZ_JAENIJ010000023.1"/>
</dbReference>
<feature type="chain" id="PRO_5037877415" description="Low-complexity protein" evidence="2">
    <location>
        <begin position="24"/>
        <end position="77"/>
    </location>
</feature>